<dbReference type="InterPro" id="IPR037523">
    <property type="entry name" value="VOC_core"/>
</dbReference>
<feature type="domain" description="VOC" evidence="1">
    <location>
        <begin position="175"/>
        <end position="291"/>
    </location>
</feature>
<dbReference type="AlphaFoldDB" id="A0A1M4ZTE6"/>
<gene>
    <name evidence="2" type="ORF">SAMN05444274_10461</name>
</gene>
<dbReference type="RefSeq" id="WP_073001004.1">
    <property type="nucleotide sequence ID" value="NZ_FQUM01000004.1"/>
</dbReference>
<feature type="domain" description="VOC" evidence="1">
    <location>
        <begin position="38"/>
        <end position="153"/>
    </location>
</feature>
<accession>A0A1M4ZTE6</accession>
<name>A0A1M4ZTE6_9BACT</name>
<dbReference type="OrthoDB" id="375220at2"/>
<evidence type="ECO:0000313" key="2">
    <source>
        <dbReference type="EMBL" id="SHF21319.1"/>
    </source>
</evidence>
<evidence type="ECO:0000313" key="3">
    <source>
        <dbReference type="Proteomes" id="UP000184164"/>
    </source>
</evidence>
<dbReference type="InterPro" id="IPR029068">
    <property type="entry name" value="Glyas_Bleomycin-R_OHBP_Dase"/>
</dbReference>
<dbReference type="PROSITE" id="PS51819">
    <property type="entry name" value="VOC"/>
    <property type="match status" value="2"/>
</dbReference>
<protein>
    <recommendedName>
        <fullName evidence="1">VOC domain-containing protein</fullName>
    </recommendedName>
</protein>
<dbReference type="STRING" id="1484053.SAMN05444274_10461"/>
<dbReference type="Gene3D" id="3.10.180.10">
    <property type="entry name" value="2,3-Dihydroxybiphenyl 1,2-Dioxygenase, domain 1"/>
    <property type="match status" value="2"/>
</dbReference>
<dbReference type="SUPFAM" id="SSF54593">
    <property type="entry name" value="Glyoxalase/Bleomycin resistance protein/Dihydroxybiphenyl dioxygenase"/>
    <property type="match status" value="2"/>
</dbReference>
<dbReference type="EMBL" id="FQUM01000004">
    <property type="protein sequence ID" value="SHF21319.1"/>
    <property type="molecule type" value="Genomic_DNA"/>
</dbReference>
<keyword evidence="3" id="KW-1185">Reference proteome</keyword>
<evidence type="ECO:0000259" key="1">
    <source>
        <dbReference type="PROSITE" id="PS51819"/>
    </source>
</evidence>
<dbReference type="CDD" id="cd06587">
    <property type="entry name" value="VOC"/>
    <property type="match status" value="1"/>
</dbReference>
<sequence>MQKLIITIKKALTIFLGVMLLSITEMLAQDIKRPPVWGVAKMTFLVSDFNIARSFYGDFLGYEEAFSYHTDLGKVISFKVNDRQFLEFVEDSQIKRKNSFVSVSFHCDDISGMEAYLKSREINILKEHGLDNAGNEVLSIQSTEFYQIEFINFTKSGLHKRTATRFLGKERVANRLHHAGLYVSDVAKADYLFRDILGFWEMWRFKTANDIRPNFIYMGIPDCIENIEYLVTDDSNTSHPCFKVEDMQEMIYVLKERSGGRKIPRPIIGKGNRWLLNMKNEDNTKVEFTESFTVR</sequence>
<proteinExistence type="predicted"/>
<reference evidence="2 3" key="1">
    <citation type="submission" date="2016-11" db="EMBL/GenBank/DDBJ databases">
        <authorList>
            <person name="Jaros S."/>
            <person name="Januszkiewicz K."/>
            <person name="Wedrychowicz H."/>
        </authorList>
    </citation>
    <scope>NUCLEOTIDE SEQUENCE [LARGE SCALE GENOMIC DNA]</scope>
    <source>
        <strain evidence="2 3">DSM 26910</strain>
    </source>
</reference>
<organism evidence="2 3">
    <name type="scientific">Mariniphaga anaerophila</name>
    <dbReference type="NCBI Taxonomy" id="1484053"/>
    <lineage>
        <taxon>Bacteria</taxon>
        <taxon>Pseudomonadati</taxon>
        <taxon>Bacteroidota</taxon>
        <taxon>Bacteroidia</taxon>
        <taxon>Marinilabiliales</taxon>
        <taxon>Prolixibacteraceae</taxon>
        <taxon>Mariniphaga</taxon>
    </lineage>
</organism>
<dbReference type="Proteomes" id="UP000184164">
    <property type="component" value="Unassembled WGS sequence"/>
</dbReference>